<name>Q54T68_DICDI</name>
<dbReference type="PhylomeDB" id="Q54T68"/>
<keyword evidence="1" id="KW-0677">Repeat</keyword>
<dbReference type="VEuPathDB" id="AmoebaDB:DDB_G0281971"/>
<dbReference type="InterPro" id="IPR008615">
    <property type="entry name" value="FNIP"/>
</dbReference>
<dbReference type="PANTHER" id="PTHR32134">
    <property type="entry name" value="FNIP REPEAT-CONTAINING PROTEIN"/>
    <property type="match status" value="1"/>
</dbReference>
<dbReference type="FunCoup" id="Q54T68">
    <property type="interactions" value="877"/>
</dbReference>
<dbReference type="dictyBase" id="DDB_G0281971"/>
<dbReference type="EMBL" id="AAFI02000044">
    <property type="protein sequence ID" value="EAL66407.1"/>
    <property type="molecule type" value="Genomic_DNA"/>
</dbReference>
<dbReference type="eggNOG" id="ENOG502REV9">
    <property type="taxonomic scope" value="Eukaryota"/>
</dbReference>
<gene>
    <name evidence="3" type="ORF">DDB_G0281971</name>
</gene>
<dbReference type="Proteomes" id="UP000002195">
    <property type="component" value="Unassembled WGS sequence"/>
</dbReference>
<evidence type="ECO:0008006" key="5">
    <source>
        <dbReference type="Google" id="ProtNLM"/>
    </source>
</evidence>
<dbReference type="OMA" id="CIKVILV"/>
<accession>Q54T68</accession>
<evidence type="ECO:0000256" key="1">
    <source>
        <dbReference type="ARBA" id="ARBA00022737"/>
    </source>
</evidence>
<dbReference type="InterPro" id="IPR032675">
    <property type="entry name" value="LRR_dom_sf"/>
</dbReference>
<evidence type="ECO:0000313" key="4">
    <source>
        <dbReference type="Proteomes" id="UP000002195"/>
    </source>
</evidence>
<feature type="compositionally biased region" description="Low complexity" evidence="2">
    <location>
        <begin position="1"/>
        <end position="21"/>
    </location>
</feature>
<feature type="region of interest" description="Disordered" evidence="2">
    <location>
        <begin position="1"/>
        <end position="23"/>
    </location>
</feature>
<proteinExistence type="predicted"/>
<dbReference type="InParanoid" id="Q54T68"/>
<evidence type="ECO:0000313" key="3">
    <source>
        <dbReference type="EMBL" id="EAL66407.1"/>
    </source>
</evidence>
<evidence type="ECO:0000256" key="2">
    <source>
        <dbReference type="SAM" id="MobiDB-lite"/>
    </source>
</evidence>
<organism evidence="3 4">
    <name type="scientific">Dictyostelium discoideum</name>
    <name type="common">Social amoeba</name>
    <dbReference type="NCBI Taxonomy" id="44689"/>
    <lineage>
        <taxon>Eukaryota</taxon>
        <taxon>Amoebozoa</taxon>
        <taxon>Evosea</taxon>
        <taxon>Eumycetozoa</taxon>
        <taxon>Dictyostelia</taxon>
        <taxon>Dictyosteliales</taxon>
        <taxon>Dictyosteliaceae</taxon>
        <taxon>Dictyostelium</taxon>
    </lineage>
</organism>
<dbReference type="Gene3D" id="3.80.10.10">
    <property type="entry name" value="Ribonuclease Inhibitor"/>
    <property type="match status" value="1"/>
</dbReference>
<keyword evidence="4" id="KW-1185">Reference proteome</keyword>
<protein>
    <recommendedName>
        <fullName evidence="5">FNIP repeat-containing protein</fullName>
    </recommendedName>
</protein>
<dbReference type="PANTHER" id="PTHR32134:SF175">
    <property type="entry name" value="FNIP REPEAT-CONTAINING PROTEIN"/>
    <property type="match status" value="1"/>
</dbReference>
<dbReference type="KEGG" id="ddi:DDB_G0281971"/>
<dbReference type="GeneID" id="8623338"/>
<dbReference type="Pfam" id="PF05725">
    <property type="entry name" value="FNIP"/>
    <property type="match status" value="3"/>
</dbReference>
<dbReference type="RefSeq" id="XP_640383.1">
    <property type="nucleotide sequence ID" value="XM_635291.1"/>
</dbReference>
<dbReference type="HOGENOM" id="CLU_1167691_0_0_1"/>
<comment type="caution">
    <text evidence="3">The sequence shown here is derived from an EMBL/GenBank/DDBJ whole genome shotgun (WGS) entry which is preliminary data.</text>
</comment>
<dbReference type="AlphaFoldDB" id="Q54T68"/>
<dbReference type="SMR" id="Q54T68"/>
<sequence length="238" mass="26693">MPSLTNNNNSTITSNNNSNNTPTMIKQNIFQHGEQLDKVPEGTNVLIFHHRFNQVIKQGYIPDTVTHIVFGSFFNRQIQLNTIPNGVKFLQFGYSFDQALIPGSLPDSLQQLTFGDMFNKPIEENTIPSSVIKLVYGENFYQELNSNSVPSSVRLLKLGSYNKQIKDLKKGCVAQDKIISLKIKGQRLPSSIEQLSFGCGFNQPIPDDLISPNCKIILVPQTCTFNSSSIYSDKIKLF</sequence>
<dbReference type="PaxDb" id="44689-DDB0205060"/>
<reference evidence="3 4" key="1">
    <citation type="journal article" date="2005" name="Nature">
        <title>The genome of the social amoeba Dictyostelium discoideum.</title>
        <authorList>
            <consortium name="The Dictyostelium discoideum Sequencing Consortium"/>
            <person name="Eichinger L."/>
            <person name="Pachebat J.A."/>
            <person name="Glockner G."/>
            <person name="Rajandream M.A."/>
            <person name="Sucgang R."/>
            <person name="Berriman M."/>
            <person name="Song J."/>
            <person name="Olsen R."/>
            <person name="Szafranski K."/>
            <person name="Xu Q."/>
            <person name="Tunggal B."/>
            <person name="Kummerfeld S."/>
            <person name="Madera M."/>
            <person name="Konfortov B.A."/>
            <person name="Rivero F."/>
            <person name="Bankier A.T."/>
            <person name="Lehmann R."/>
            <person name="Hamlin N."/>
            <person name="Davies R."/>
            <person name="Gaudet P."/>
            <person name="Fey P."/>
            <person name="Pilcher K."/>
            <person name="Chen G."/>
            <person name="Saunders D."/>
            <person name="Sodergren E."/>
            <person name="Davis P."/>
            <person name="Kerhornou A."/>
            <person name="Nie X."/>
            <person name="Hall N."/>
            <person name="Anjard C."/>
            <person name="Hemphill L."/>
            <person name="Bason N."/>
            <person name="Farbrother P."/>
            <person name="Desany B."/>
            <person name="Just E."/>
            <person name="Morio T."/>
            <person name="Rost R."/>
            <person name="Churcher C."/>
            <person name="Cooper J."/>
            <person name="Haydock S."/>
            <person name="van Driessche N."/>
            <person name="Cronin A."/>
            <person name="Goodhead I."/>
            <person name="Muzny D."/>
            <person name="Mourier T."/>
            <person name="Pain A."/>
            <person name="Lu M."/>
            <person name="Harper D."/>
            <person name="Lindsay R."/>
            <person name="Hauser H."/>
            <person name="James K."/>
            <person name="Quiles M."/>
            <person name="Madan Babu M."/>
            <person name="Saito T."/>
            <person name="Buchrieser C."/>
            <person name="Wardroper A."/>
            <person name="Felder M."/>
            <person name="Thangavelu M."/>
            <person name="Johnson D."/>
            <person name="Knights A."/>
            <person name="Loulseged H."/>
            <person name="Mungall K."/>
            <person name="Oliver K."/>
            <person name="Price C."/>
            <person name="Quail M.A."/>
            <person name="Urushihara H."/>
            <person name="Hernandez J."/>
            <person name="Rabbinowitsch E."/>
            <person name="Steffen D."/>
            <person name="Sanders M."/>
            <person name="Ma J."/>
            <person name="Kohara Y."/>
            <person name="Sharp S."/>
            <person name="Simmonds M."/>
            <person name="Spiegler S."/>
            <person name="Tivey A."/>
            <person name="Sugano S."/>
            <person name="White B."/>
            <person name="Walker D."/>
            <person name="Woodward J."/>
            <person name="Winckler T."/>
            <person name="Tanaka Y."/>
            <person name="Shaulsky G."/>
            <person name="Schleicher M."/>
            <person name="Weinstock G."/>
            <person name="Rosenthal A."/>
            <person name="Cox E.C."/>
            <person name="Chisholm R.L."/>
            <person name="Gibbs R."/>
            <person name="Loomis W.F."/>
            <person name="Platzer M."/>
            <person name="Kay R.R."/>
            <person name="Williams J."/>
            <person name="Dear P.H."/>
            <person name="Noegel A.A."/>
            <person name="Barrell B."/>
            <person name="Kuspa A."/>
        </authorList>
    </citation>
    <scope>NUCLEOTIDE SEQUENCE [LARGE SCALE GENOMIC DNA]</scope>
    <source>
        <strain evidence="3 4">AX4</strain>
    </source>
</reference>
<dbReference type="InterPro" id="IPR051251">
    <property type="entry name" value="STK_FNIP-Repeat"/>
</dbReference>